<dbReference type="Pfam" id="PF05368">
    <property type="entry name" value="NmrA"/>
    <property type="match status" value="1"/>
</dbReference>
<dbReference type="AlphaFoldDB" id="A0A6J4KIE4"/>
<dbReference type="InterPro" id="IPR008030">
    <property type="entry name" value="NmrA-like"/>
</dbReference>
<dbReference type="Gene3D" id="3.40.50.720">
    <property type="entry name" value="NAD(P)-binding Rossmann-like Domain"/>
    <property type="match status" value="1"/>
</dbReference>
<dbReference type="PANTHER" id="PTHR42748">
    <property type="entry name" value="NITROGEN METABOLITE REPRESSION PROTEIN NMRA FAMILY MEMBER"/>
    <property type="match status" value="1"/>
</dbReference>
<gene>
    <name evidence="4" type="ORF">AVDCRST_MAG11-1223</name>
</gene>
<evidence type="ECO:0000313" key="4">
    <source>
        <dbReference type="EMBL" id="CAA9307064.1"/>
    </source>
</evidence>
<dbReference type="InterPro" id="IPR051164">
    <property type="entry name" value="NmrA-like_oxidored"/>
</dbReference>
<evidence type="ECO:0000256" key="1">
    <source>
        <dbReference type="ARBA" id="ARBA00006328"/>
    </source>
</evidence>
<protein>
    <recommendedName>
        <fullName evidence="3">NmrA-like domain-containing protein</fullName>
    </recommendedName>
</protein>
<keyword evidence="2" id="KW-0521">NADP</keyword>
<dbReference type="EMBL" id="CADCTU010000280">
    <property type="protein sequence ID" value="CAA9307064.1"/>
    <property type="molecule type" value="Genomic_DNA"/>
</dbReference>
<dbReference type="PANTHER" id="PTHR42748:SF7">
    <property type="entry name" value="NMRA LIKE REDOX SENSOR 1-RELATED"/>
    <property type="match status" value="1"/>
</dbReference>
<dbReference type="Gene3D" id="3.90.25.10">
    <property type="entry name" value="UDP-galactose 4-epimerase, domain 1"/>
    <property type="match status" value="1"/>
</dbReference>
<feature type="domain" description="NmrA-like" evidence="3">
    <location>
        <begin position="5"/>
        <end position="286"/>
    </location>
</feature>
<organism evidence="4">
    <name type="scientific">uncultured Gemmatimonadaceae bacterium</name>
    <dbReference type="NCBI Taxonomy" id="246130"/>
    <lineage>
        <taxon>Bacteria</taxon>
        <taxon>Pseudomonadati</taxon>
        <taxon>Gemmatimonadota</taxon>
        <taxon>Gemmatimonadia</taxon>
        <taxon>Gemmatimonadales</taxon>
        <taxon>Gemmatimonadaceae</taxon>
        <taxon>environmental samples</taxon>
    </lineage>
</organism>
<name>A0A6J4KIE4_9BACT</name>
<evidence type="ECO:0000259" key="3">
    <source>
        <dbReference type="Pfam" id="PF05368"/>
    </source>
</evidence>
<accession>A0A6J4KIE4</accession>
<dbReference type="InterPro" id="IPR036291">
    <property type="entry name" value="NAD(P)-bd_dom_sf"/>
</dbReference>
<comment type="similarity">
    <text evidence="1">Belongs to the NmrA-type oxidoreductase family.</text>
</comment>
<dbReference type="CDD" id="cd05251">
    <property type="entry name" value="NmrA_like_SDR_a"/>
    <property type="match status" value="1"/>
</dbReference>
<proteinExistence type="inferred from homology"/>
<sequence>MPPAKPTILVTGATGAQGGSVARHLLAAGRWNVRALTRRPDGAPARALSAAGAQVVAGDLGDPPSLRSALEGCDGAFGVTNFWEHFDAEAAHGRNLLDAVAASGARHFVFSTLPSYYQLSGGELRVPHCDIKGQLEDDARERGLPVTFVRVAFYYENFLSFFPPRPQEDGSFGFGFPQGDTPLAAVSVEDVGGVVAPIFARPDAFTGRTVGVVGDDRPVSAYAEAMSGALGRRVAYRHVPREVFASLGFPGAEELANMFDVQRRFVPTRQDDLEESRALYPAIRSFDAWVAANAPQLERVLTA</sequence>
<reference evidence="4" key="1">
    <citation type="submission" date="2020-02" db="EMBL/GenBank/DDBJ databases">
        <authorList>
            <person name="Meier V. D."/>
        </authorList>
    </citation>
    <scope>NUCLEOTIDE SEQUENCE</scope>
    <source>
        <strain evidence="4">AVDCRST_MAG11</strain>
    </source>
</reference>
<dbReference type="SUPFAM" id="SSF51735">
    <property type="entry name" value="NAD(P)-binding Rossmann-fold domains"/>
    <property type="match status" value="1"/>
</dbReference>
<evidence type="ECO:0000256" key="2">
    <source>
        <dbReference type="ARBA" id="ARBA00022857"/>
    </source>
</evidence>